<proteinExistence type="predicted"/>
<dbReference type="CDD" id="cd00038">
    <property type="entry name" value="CAP_ED"/>
    <property type="match status" value="1"/>
</dbReference>
<dbReference type="SMART" id="SM00419">
    <property type="entry name" value="HTH_CRP"/>
    <property type="match status" value="1"/>
</dbReference>
<dbReference type="Pfam" id="PF00027">
    <property type="entry name" value="cNMP_binding"/>
    <property type="match status" value="1"/>
</dbReference>
<accession>A0A2N7WP96</accession>
<dbReference type="SUPFAM" id="SSF46785">
    <property type="entry name" value="Winged helix' DNA-binding domain"/>
    <property type="match status" value="1"/>
</dbReference>
<keyword evidence="3" id="KW-0804">Transcription</keyword>
<feature type="domain" description="HTH crp-type" evidence="4">
    <location>
        <begin position="140"/>
        <end position="214"/>
    </location>
</feature>
<evidence type="ECO:0000259" key="4">
    <source>
        <dbReference type="PROSITE" id="PS51063"/>
    </source>
</evidence>
<dbReference type="GO" id="GO:0003677">
    <property type="term" value="F:DNA binding"/>
    <property type="evidence" value="ECO:0007669"/>
    <property type="project" value="UniProtKB-KW"/>
</dbReference>
<keyword evidence="1" id="KW-0805">Transcription regulation</keyword>
<dbReference type="InterPro" id="IPR000595">
    <property type="entry name" value="cNMP-bd_dom"/>
</dbReference>
<comment type="caution">
    <text evidence="5">The sequence shown here is derived from an EMBL/GenBank/DDBJ whole genome shotgun (WGS) entry which is preliminary data.</text>
</comment>
<evidence type="ECO:0000256" key="3">
    <source>
        <dbReference type="ARBA" id="ARBA00023163"/>
    </source>
</evidence>
<evidence type="ECO:0000313" key="8">
    <source>
        <dbReference type="Proteomes" id="UP000240638"/>
    </source>
</evidence>
<dbReference type="InterPro" id="IPR036388">
    <property type="entry name" value="WH-like_DNA-bd_sf"/>
</dbReference>
<keyword evidence="7" id="KW-1185">Reference proteome</keyword>
<dbReference type="Proteomes" id="UP000235777">
    <property type="component" value="Unassembled WGS sequence"/>
</dbReference>
<name>A0A2N7WP96_9BURK</name>
<dbReference type="GO" id="GO:0005829">
    <property type="term" value="C:cytosol"/>
    <property type="evidence" value="ECO:0007669"/>
    <property type="project" value="TreeGrafter"/>
</dbReference>
<dbReference type="PROSITE" id="PS51063">
    <property type="entry name" value="HTH_CRP_2"/>
    <property type="match status" value="1"/>
</dbReference>
<evidence type="ECO:0000256" key="1">
    <source>
        <dbReference type="ARBA" id="ARBA00023015"/>
    </source>
</evidence>
<dbReference type="GO" id="GO:0003700">
    <property type="term" value="F:DNA-binding transcription factor activity"/>
    <property type="evidence" value="ECO:0007669"/>
    <property type="project" value="TreeGrafter"/>
</dbReference>
<dbReference type="InterPro" id="IPR014710">
    <property type="entry name" value="RmlC-like_jellyroll"/>
</dbReference>
<dbReference type="PRINTS" id="PR00034">
    <property type="entry name" value="HTHCRP"/>
</dbReference>
<dbReference type="InterPro" id="IPR018490">
    <property type="entry name" value="cNMP-bd_dom_sf"/>
</dbReference>
<dbReference type="Gene3D" id="1.10.10.10">
    <property type="entry name" value="Winged helix-like DNA-binding domain superfamily/Winged helix DNA-binding domain"/>
    <property type="match status" value="1"/>
</dbReference>
<evidence type="ECO:0000313" key="7">
    <source>
        <dbReference type="Proteomes" id="UP000235777"/>
    </source>
</evidence>
<dbReference type="InterPro" id="IPR012318">
    <property type="entry name" value="HTH_CRP"/>
</dbReference>
<dbReference type="InterPro" id="IPR050397">
    <property type="entry name" value="Env_Response_Regulators"/>
</dbReference>
<protein>
    <submittedName>
        <fullName evidence="5">Crp/Fnr family transcriptional regulator</fullName>
    </submittedName>
</protein>
<dbReference type="Proteomes" id="UP000240638">
    <property type="component" value="Unassembled WGS sequence"/>
</dbReference>
<dbReference type="PANTHER" id="PTHR24567:SF75">
    <property type="entry name" value="FUMARATE AND NITRATE REDUCTION REGULATORY PROTEIN"/>
    <property type="match status" value="1"/>
</dbReference>
<organism evidence="5 7">
    <name type="scientific">Trinickia symbiotica</name>
    <dbReference type="NCBI Taxonomy" id="863227"/>
    <lineage>
        <taxon>Bacteria</taxon>
        <taxon>Pseudomonadati</taxon>
        <taxon>Pseudomonadota</taxon>
        <taxon>Betaproteobacteria</taxon>
        <taxon>Burkholderiales</taxon>
        <taxon>Burkholderiaceae</taxon>
        <taxon>Trinickia</taxon>
    </lineage>
</organism>
<evidence type="ECO:0000256" key="2">
    <source>
        <dbReference type="ARBA" id="ARBA00023125"/>
    </source>
</evidence>
<dbReference type="Gene3D" id="2.60.120.10">
    <property type="entry name" value="Jelly Rolls"/>
    <property type="match status" value="1"/>
</dbReference>
<dbReference type="FunFam" id="1.10.10.10:FF:000028">
    <property type="entry name" value="Fumarate/nitrate reduction transcriptional regulator Fnr"/>
    <property type="match status" value="1"/>
</dbReference>
<dbReference type="CDD" id="cd00092">
    <property type="entry name" value="HTH_CRP"/>
    <property type="match status" value="1"/>
</dbReference>
<evidence type="ECO:0000313" key="6">
    <source>
        <dbReference type="EMBL" id="PTB16757.1"/>
    </source>
</evidence>
<dbReference type="InterPro" id="IPR036390">
    <property type="entry name" value="WH_DNA-bd_sf"/>
</dbReference>
<sequence length="223" mass="24661">MRPCCTANRAEHADMRSTKGLAPARHVVRRGAPVFRIGDPFTNIYAIRTGSFKKVMLLSDGREQITGFFFAGEPLGLDGVCHAYHMSDAIALEDSCVCVLPFALLELLGRQVKAISDHLYRVFSAELARDSSHMVVLGTMTVEERIATFLLDMSSRQSHQRANSPTQFVLRMTRGEAGSFLGVTMETVCRVLSRFEKRGLIAVGGRNIRILDLDGLLDVSRAE</sequence>
<dbReference type="SUPFAM" id="SSF51206">
    <property type="entry name" value="cAMP-binding domain-like"/>
    <property type="match status" value="1"/>
</dbReference>
<reference evidence="6 8" key="2">
    <citation type="submission" date="2018-03" db="EMBL/GenBank/DDBJ databases">
        <title>Whole genome analyses suggest that Burkholderia sensu lato contains two further novel genera in the rhizoxinica-symbiotica group Mycetohabitans gen. nov., and Trinickia gen. nov.: implications for the evolution of diazotrophy and nodulation in the Burkholderiaceae.</title>
        <authorList>
            <person name="Estrada De Los Santos P."/>
            <person name="Palmer M."/>
            <person name="Chavez-Ramirez B."/>
            <person name="Steenkamp E.T."/>
            <person name="Hirsch A.M."/>
            <person name="Manyaka P."/>
            <person name="Maluk M."/>
            <person name="Lafos M."/>
            <person name="Crook M."/>
            <person name="Gross E."/>
            <person name="Simon M.F."/>
            <person name="Bueno Dos Reis Junior F."/>
            <person name="Poole P.S."/>
            <person name="Venter S.N."/>
            <person name="James E.K."/>
        </authorList>
    </citation>
    <scope>NUCLEOTIDE SEQUENCE [LARGE SCALE GENOMIC DNA]</scope>
    <source>
        <strain evidence="6 8">JPY-366</strain>
    </source>
</reference>
<dbReference type="EMBL" id="PYUC01000033">
    <property type="protein sequence ID" value="PTB16757.1"/>
    <property type="molecule type" value="Genomic_DNA"/>
</dbReference>
<gene>
    <name evidence="5" type="ORF">C0Z20_28275</name>
    <name evidence="6" type="ORF">C9I57_31790</name>
</gene>
<dbReference type="PANTHER" id="PTHR24567">
    <property type="entry name" value="CRP FAMILY TRANSCRIPTIONAL REGULATORY PROTEIN"/>
    <property type="match status" value="1"/>
</dbReference>
<keyword evidence="2" id="KW-0238">DNA-binding</keyword>
<dbReference type="AlphaFoldDB" id="A0A2N7WP96"/>
<evidence type="ECO:0000313" key="5">
    <source>
        <dbReference type="EMBL" id="PMS31258.1"/>
    </source>
</evidence>
<dbReference type="Pfam" id="PF13545">
    <property type="entry name" value="HTH_Crp_2"/>
    <property type="match status" value="1"/>
</dbReference>
<reference evidence="5 7" key="1">
    <citation type="submission" date="2018-01" db="EMBL/GenBank/DDBJ databases">
        <title>Whole genome analyses suggest that Burkholderia sensu lato contains two further novel genera in the rhizoxinica-symbiotica group Mycetohabitans gen. nov., and Trinickia gen. nov.: implications for the evolution of diazotrophy and nodulation in the Burkholderiaceae.</title>
        <authorList>
            <person name="Estrada-de los Santos P."/>
            <person name="Palmer M."/>
            <person name="Chavez-Ramirez B."/>
            <person name="Beukes C."/>
            <person name="Steenkamp E.T."/>
            <person name="Hirsch A.M."/>
            <person name="Manyaka P."/>
            <person name="Maluk M."/>
            <person name="Lafos M."/>
            <person name="Crook M."/>
            <person name="Gross E."/>
            <person name="Simon M.F."/>
            <person name="Bueno dos Reis Junior F."/>
            <person name="Poole P.S."/>
            <person name="Venter S.N."/>
            <person name="James E.K."/>
        </authorList>
    </citation>
    <scope>NUCLEOTIDE SEQUENCE [LARGE SCALE GENOMIC DNA]</scope>
    <source>
        <strain evidence="5 7">JPY 581</strain>
    </source>
</reference>
<dbReference type="EMBL" id="PNYC01000026">
    <property type="protein sequence ID" value="PMS31258.1"/>
    <property type="molecule type" value="Genomic_DNA"/>
</dbReference>